<dbReference type="SUPFAM" id="SSF49464">
    <property type="entry name" value="Carboxypeptidase regulatory domain-like"/>
    <property type="match status" value="1"/>
</dbReference>
<evidence type="ECO:0000256" key="4">
    <source>
        <dbReference type="ARBA" id="ARBA00022692"/>
    </source>
</evidence>
<keyword evidence="6 7" id="KW-0998">Cell outer membrane</keyword>
<evidence type="ECO:0000256" key="1">
    <source>
        <dbReference type="ARBA" id="ARBA00004571"/>
    </source>
</evidence>
<dbReference type="Proteomes" id="UP000434850">
    <property type="component" value="Unassembled WGS sequence"/>
</dbReference>
<dbReference type="RefSeq" id="WP_157542983.1">
    <property type="nucleotide sequence ID" value="NZ_WQLA01000007.1"/>
</dbReference>
<dbReference type="PROSITE" id="PS52016">
    <property type="entry name" value="TONB_DEPENDENT_REC_3"/>
    <property type="match status" value="1"/>
</dbReference>
<protein>
    <submittedName>
        <fullName evidence="10">SusC/RagA family TonB-linked outer membrane protein</fullName>
    </submittedName>
</protein>
<dbReference type="InterPro" id="IPR012910">
    <property type="entry name" value="Plug_dom"/>
</dbReference>
<accession>A0A6I4ICK1</accession>
<gene>
    <name evidence="10" type="ORF">GO816_16075</name>
</gene>
<dbReference type="AlphaFoldDB" id="A0A6I4ICK1"/>
<keyword evidence="8" id="KW-0732">Signal</keyword>
<dbReference type="InterPro" id="IPR037066">
    <property type="entry name" value="Plug_dom_sf"/>
</dbReference>
<dbReference type="EMBL" id="WQLA01000007">
    <property type="protein sequence ID" value="MVN92657.1"/>
    <property type="molecule type" value="Genomic_DNA"/>
</dbReference>
<reference evidence="10 11" key="1">
    <citation type="submission" date="2019-12" db="EMBL/GenBank/DDBJ databases">
        <title>Mucilaginibacter sp. HME9299 genome sequencing and assembly.</title>
        <authorList>
            <person name="Kang H."/>
            <person name="Kim H."/>
            <person name="Joh K."/>
        </authorList>
    </citation>
    <scope>NUCLEOTIDE SEQUENCE [LARGE SCALE GENOMIC DNA]</scope>
    <source>
        <strain evidence="10 11">HME9299</strain>
    </source>
</reference>
<feature type="chain" id="PRO_5026241445" evidence="8">
    <location>
        <begin position="26"/>
        <end position="1057"/>
    </location>
</feature>
<proteinExistence type="inferred from homology"/>
<comment type="similarity">
    <text evidence="7">Belongs to the TonB-dependent receptor family.</text>
</comment>
<feature type="domain" description="TonB-dependent receptor plug" evidence="9">
    <location>
        <begin position="120"/>
        <end position="235"/>
    </location>
</feature>
<evidence type="ECO:0000259" key="9">
    <source>
        <dbReference type="Pfam" id="PF07715"/>
    </source>
</evidence>
<dbReference type="GO" id="GO:0009279">
    <property type="term" value="C:cell outer membrane"/>
    <property type="evidence" value="ECO:0007669"/>
    <property type="project" value="UniProtKB-SubCell"/>
</dbReference>
<sequence>MDYNFLRKFSLLMLLCTLVGSVAMAQQRKVTGKVVDSLGTPLPGVNVSLKGLPSNVSTNRDGIYTIQVNSNKDILVFSFIGYIRKQVSVGSEAQLNVSLSQENSKLQEVVFVGYGAKKRSEILGSVATVTGQELQDIPAPNLAGSLRNRVAGLGVSQSSGRPGAAITLNIRNSVVSESARGVADVALTSEPLYVVDGITVTREAFDNIDASMVENLTFLKDASAAIYGASGAKGVVLVTTKRGKIGKPTLTYNGYYGVSDAAKTPEMMSAYDHAVLLNEGYRNSGASFSNYFLPADLEYLKTVNYKSWYDELWQASVMQRHNIGISGGSDKITFFAGGSYQRENANYAGLNINKYSFRSGIVASITQDLKADINFNVDWNIKNARSETAVDNDANFFERLVTIPQWVPISINGMNLNYPLTNNNLNPKALLESGYYENNKSRGYRINTSLTYQPSFFKGFTAKFQISQASTGNNSRQYKPPYKTYNFKTFGNNNLLYTDQLTDPATQNPVFENVSDLNERVTPSLSESNSYQGFLTLQYGRTFGKHTIGVLAGGEQSQSNQENLAINYLNQIIPGGEDYWAFDANTLTRKDISRYESSKRSFFGRVSYDFDKRYLLEFITRFDASSFFATGNRWGVAPSVGLGWVVSSEEFFKNSKPLNFINFLKLKANVGVTGDDRVGLARLWQDRYLIDVTNGYLYGNNNQNSLNPSKVGNPDLTWERKRTINVGLESSLFNNKLDFSVEVFQNYNYDGFDLGGNQLYPLYGGFLPAVVNYRKTYNWGTEVNLGYKAKLFKELNMSANVNFSYGNSVNDRLLYAPGQLINNIAPDWLINFGLDPRKWNSGNIGLKNSGMFRTQADVDSWMAKYPNYRIYDRIPQPGWLYYEDTNSDGVITDSDMQPMFENTNPWFSGGFTLNFSYRAFSLNTNIAARLGGKVFYDGRARTAPAGNRNVLDIWNDRWTPENPMSGKFPRFDDPSLGRNSDFWAVDGTTIRINTMTLSYKMPTKLVNKLGLQGARVLLTGNNLWTLVNPLKYKDPYTSSAWDYPVLTTISAGLSVNL</sequence>
<dbReference type="Gene3D" id="2.60.40.1120">
    <property type="entry name" value="Carboxypeptidase-like, regulatory domain"/>
    <property type="match status" value="1"/>
</dbReference>
<dbReference type="Gene3D" id="2.170.130.10">
    <property type="entry name" value="TonB-dependent receptor, plug domain"/>
    <property type="match status" value="1"/>
</dbReference>
<dbReference type="InterPro" id="IPR036942">
    <property type="entry name" value="Beta-barrel_TonB_sf"/>
</dbReference>
<evidence type="ECO:0000256" key="2">
    <source>
        <dbReference type="ARBA" id="ARBA00022448"/>
    </source>
</evidence>
<dbReference type="PROSITE" id="PS00018">
    <property type="entry name" value="EF_HAND_1"/>
    <property type="match status" value="1"/>
</dbReference>
<dbReference type="InterPro" id="IPR039426">
    <property type="entry name" value="TonB-dep_rcpt-like"/>
</dbReference>
<evidence type="ECO:0000313" key="11">
    <source>
        <dbReference type="Proteomes" id="UP000434850"/>
    </source>
</evidence>
<keyword evidence="3 7" id="KW-1134">Transmembrane beta strand</keyword>
<evidence type="ECO:0000256" key="5">
    <source>
        <dbReference type="ARBA" id="ARBA00023136"/>
    </source>
</evidence>
<name>A0A6I4ICK1_9SPHI</name>
<dbReference type="NCBIfam" id="TIGR04057">
    <property type="entry name" value="SusC_RagA_signa"/>
    <property type="match status" value="1"/>
</dbReference>
<evidence type="ECO:0000256" key="6">
    <source>
        <dbReference type="ARBA" id="ARBA00023237"/>
    </source>
</evidence>
<feature type="signal peptide" evidence="8">
    <location>
        <begin position="1"/>
        <end position="25"/>
    </location>
</feature>
<dbReference type="Pfam" id="PF07715">
    <property type="entry name" value="Plug"/>
    <property type="match status" value="1"/>
</dbReference>
<evidence type="ECO:0000313" key="10">
    <source>
        <dbReference type="EMBL" id="MVN92657.1"/>
    </source>
</evidence>
<dbReference type="Gene3D" id="2.40.170.20">
    <property type="entry name" value="TonB-dependent receptor, beta-barrel domain"/>
    <property type="match status" value="1"/>
</dbReference>
<dbReference type="Pfam" id="PF13715">
    <property type="entry name" value="CarbopepD_reg_2"/>
    <property type="match status" value="1"/>
</dbReference>
<keyword evidence="5 7" id="KW-0472">Membrane</keyword>
<dbReference type="OrthoDB" id="9768177at2"/>
<evidence type="ECO:0000256" key="3">
    <source>
        <dbReference type="ARBA" id="ARBA00022452"/>
    </source>
</evidence>
<comment type="subcellular location">
    <subcellularLocation>
        <location evidence="1 7">Cell outer membrane</location>
        <topology evidence="1 7">Multi-pass membrane protein</topology>
    </subcellularLocation>
</comment>
<keyword evidence="4 7" id="KW-0812">Transmembrane</keyword>
<dbReference type="InterPro" id="IPR023996">
    <property type="entry name" value="TonB-dep_OMP_SusC/RagA"/>
</dbReference>
<dbReference type="InterPro" id="IPR008969">
    <property type="entry name" value="CarboxyPept-like_regulatory"/>
</dbReference>
<dbReference type="InterPro" id="IPR018247">
    <property type="entry name" value="EF_Hand_1_Ca_BS"/>
</dbReference>
<keyword evidence="2 7" id="KW-0813">Transport</keyword>
<keyword evidence="11" id="KW-1185">Reference proteome</keyword>
<comment type="caution">
    <text evidence="10">The sequence shown here is derived from an EMBL/GenBank/DDBJ whole genome shotgun (WGS) entry which is preliminary data.</text>
</comment>
<dbReference type="NCBIfam" id="TIGR04056">
    <property type="entry name" value="OMP_RagA_SusC"/>
    <property type="match status" value="1"/>
</dbReference>
<dbReference type="InterPro" id="IPR023997">
    <property type="entry name" value="TonB-dep_OMP_SusC/RagA_CS"/>
</dbReference>
<evidence type="ECO:0000256" key="8">
    <source>
        <dbReference type="SAM" id="SignalP"/>
    </source>
</evidence>
<dbReference type="SUPFAM" id="SSF56935">
    <property type="entry name" value="Porins"/>
    <property type="match status" value="1"/>
</dbReference>
<evidence type="ECO:0000256" key="7">
    <source>
        <dbReference type="PROSITE-ProRule" id="PRU01360"/>
    </source>
</evidence>
<organism evidence="10 11">
    <name type="scientific">Mucilaginibacter aquatilis</name>
    <dbReference type="NCBI Taxonomy" id="1517760"/>
    <lineage>
        <taxon>Bacteria</taxon>
        <taxon>Pseudomonadati</taxon>
        <taxon>Bacteroidota</taxon>
        <taxon>Sphingobacteriia</taxon>
        <taxon>Sphingobacteriales</taxon>
        <taxon>Sphingobacteriaceae</taxon>
        <taxon>Mucilaginibacter</taxon>
    </lineage>
</organism>